<sequence>MDTSTPNLLEHQQYYCDTTPATIALMEVEHSKMASSTYSTTPSATPFAFTATPPAVTFLQEVDRAIVVAQSQALQPWSDDHPESWNAQPRYYSDATPANIEGMIGQFDRMLVLGGACNCPLGHTSYPTTFRFFDLPRELRDAIYGYVLVPETAIEFAPWIGCDHEWDYEDWWLKLGDDADDYSNWHWRRWNNIIRPSLALLRVCRQMHIEGSLIYYGQPFRFSSDTGWVALHHWLQNIGSRNQLLLRDITVRHPALCILHSFRAPSLFLPEDLYRNHLEPFGLGSCPSWYTNSTLRWPSFRTIPDPACLLAKITGLRKLRFILSPRLSDYKRLMDHPIRTLIPFLNPGLEVMLVALTSAKYPAGSWGVLSLSDIYDARLQPDTEHHKLGLYLEKLHERHGWAIVEET</sequence>
<reference evidence="1" key="1">
    <citation type="submission" date="2023-07" db="EMBL/GenBank/DDBJ databases">
        <title>Black Yeasts Isolated from many extreme environments.</title>
        <authorList>
            <person name="Coleine C."/>
            <person name="Stajich J.E."/>
            <person name="Selbmann L."/>
        </authorList>
    </citation>
    <scope>NUCLEOTIDE SEQUENCE</scope>
    <source>
        <strain evidence="1">CCFEE 5714</strain>
    </source>
</reference>
<name>A0ACC3NKI2_9PEZI</name>
<keyword evidence="2" id="KW-1185">Reference proteome</keyword>
<evidence type="ECO:0000313" key="1">
    <source>
        <dbReference type="EMBL" id="KAK3718498.1"/>
    </source>
</evidence>
<protein>
    <submittedName>
        <fullName evidence="1">Uncharacterized protein</fullName>
    </submittedName>
</protein>
<evidence type="ECO:0000313" key="2">
    <source>
        <dbReference type="Proteomes" id="UP001281147"/>
    </source>
</evidence>
<organism evidence="1 2">
    <name type="scientific">Vermiconidia calcicola</name>
    <dbReference type="NCBI Taxonomy" id="1690605"/>
    <lineage>
        <taxon>Eukaryota</taxon>
        <taxon>Fungi</taxon>
        <taxon>Dikarya</taxon>
        <taxon>Ascomycota</taxon>
        <taxon>Pezizomycotina</taxon>
        <taxon>Dothideomycetes</taxon>
        <taxon>Dothideomycetidae</taxon>
        <taxon>Mycosphaerellales</taxon>
        <taxon>Extremaceae</taxon>
        <taxon>Vermiconidia</taxon>
    </lineage>
</organism>
<accession>A0ACC3NKI2</accession>
<dbReference type="Proteomes" id="UP001281147">
    <property type="component" value="Unassembled WGS sequence"/>
</dbReference>
<comment type="caution">
    <text evidence="1">The sequence shown here is derived from an EMBL/GenBank/DDBJ whole genome shotgun (WGS) entry which is preliminary data.</text>
</comment>
<dbReference type="EMBL" id="JAUTXU010000031">
    <property type="protein sequence ID" value="KAK3718498.1"/>
    <property type="molecule type" value="Genomic_DNA"/>
</dbReference>
<gene>
    <name evidence="1" type="ORF">LTR37_005002</name>
</gene>
<proteinExistence type="predicted"/>